<evidence type="ECO:0000313" key="2">
    <source>
        <dbReference type="Proteomes" id="UP000224460"/>
    </source>
</evidence>
<evidence type="ECO:0000313" key="1">
    <source>
        <dbReference type="EMBL" id="PHV69917.1"/>
    </source>
</evidence>
<sequence length="776" mass="89361">MKFTEGYWLRSEKVQASYVMQAFYVEKTSSGMRMFAPERPITRRCDAQNITTLIVDFTAFAPNNIAVSIKHYEGYQNKEARFKLMGAQVPYEVEINEAFALMTCGELAVRIDRKSGSYRFETNGKIITSCDFRNQGYIRYDKQPSTMRPAANYLSDLYTPYMVTELSLKAGERVYGFGEQFTAFCKNGQVVECWNEDGGTSSDVAYKNIPFYVTSEGYGVYVDHMMPVSFEVASEKVEYVGFSVEGEELRYHFIYGPTIKEVVERYTNMTGKPALPPAWSFGLWLTTSFTTNYNEATTSSFIDGMAERRIPLHVFHFDVYWMKALRWCGFEWDDETFGDVPTMLKRYKEEKGLHICAWVNPYIAGGTSLFYEGLEKQYFVRRKDGKGIKQTDFWQPGLAFVDFTNPEATKWYTSKIKALLEVGVDCVKTDFGERIPIDVMYEDGSDPVSMHNYYTYLYNQAVFKAIQEVKKDNEVMVFARSATVGSQQFPIHWGGDCSANYPSMAETLRGGLSLALSGFSYWSHDISGFEQTATPDLYKRWVQFGLLSSHSRLHGSSSYRVPWLFDEEACDVLRYFVNLKCMLMPYIYQMAVISHQTGIPLLRPMVMEFEKDRGTKDLDMQYMLGDSLLVAPIFNEEGRGCFYLPEGSWTYYFTGQVYEGGRWYEETYDYFHLPLFVRENTLLPVGKNKEKPDYDFCEGIELHLYQLQDKCQVVCKVPNLKGEVVLQVEARREGNKLSVKLNTLLGEPTLIIHSEHGNKEPRNIQLKGKEVEIIMD</sequence>
<dbReference type="EMBL" id="PEDL01000016">
    <property type="protein sequence ID" value="PHV69917.1"/>
    <property type="molecule type" value="Genomic_DNA"/>
</dbReference>
<name>A0AC61DBE3_9FIRM</name>
<reference evidence="1" key="1">
    <citation type="submission" date="2017-10" db="EMBL/GenBank/DDBJ databases">
        <title>Genome sequence of cellulolytic Lachnospiraceae bacterium XHS1971 isolated from hotspring sediment.</title>
        <authorList>
            <person name="Vasudevan G."/>
            <person name="Joshi A.J."/>
            <person name="Hivarkar S."/>
            <person name="Lanjekar V.B."/>
            <person name="Dhakephalkar P.K."/>
            <person name="Dagar S."/>
        </authorList>
    </citation>
    <scope>NUCLEOTIDE SEQUENCE</scope>
    <source>
        <strain evidence="1">XHS1971</strain>
    </source>
</reference>
<comment type="caution">
    <text evidence="1">The sequence shown here is derived from an EMBL/GenBank/DDBJ whole genome shotgun (WGS) entry which is preliminary data.</text>
</comment>
<protein>
    <submittedName>
        <fullName evidence="1">Alpha-xylosidase</fullName>
    </submittedName>
</protein>
<accession>A0AC61DBE3</accession>
<keyword evidence="2" id="KW-1185">Reference proteome</keyword>
<gene>
    <name evidence="1" type="ORF">CS063_13105</name>
</gene>
<organism evidence="1 2">
    <name type="scientific">Sporanaerobium hydrogeniformans</name>
    <dbReference type="NCBI Taxonomy" id="3072179"/>
    <lineage>
        <taxon>Bacteria</taxon>
        <taxon>Bacillati</taxon>
        <taxon>Bacillota</taxon>
        <taxon>Clostridia</taxon>
        <taxon>Lachnospirales</taxon>
        <taxon>Lachnospiraceae</taxon>
        <taxon>Sporanaerobium</taxon>
    </lineage>
</organism>
<dbReference type="Proteomes" id="UP000224460">
    <property type="component" value="Unassembled WGS sequence"/>
</dbReference>
<proteinExistence type="predicted"/>